<dbReference type="RefSeq" id="WP_188868328.1">
    <property type="nucleotide sequence ID" value="NZ_BMNW01000015.1"/>
</dbReference>
<keyword evidence="2" id="KW-1185">Reference proteome</keyword>
<dbReference type="Pfam" id="PF11153">
    <property type="entry name" value="DUF2931"/>
    <property type="match status" value="1"/>
</dbReference>
<dbReference type="PROSITE" id="PS51257">
    <property type="entry name" value="PROKAR_LIPOPROTEIN"/>
    <property type="match status" value="1"/>
</dbReference>
<dbReference type="InterPro" id="IPR021326">
    <property type="entry name" value="DUF2931"/>
</dbReference>
<protein>
    <recommendedName>
        <fullName evidence="3">DUF2931 family protein</fullName>
    </recommendedName>
</protein>
<evidence type="ECO:0000313" key="1">
    <source>
        <dbReference type="EMBL" id="GGM29060.1"/>
    </source>
</evidence>
<sequence>MKFKLKILGPLVVLVLTSGCVYENARAAATRWWNIGFTEPAYMKVWVEEASAEDVNGKFIPHIGEGSASGGQMGLDKEYARGWLGEGFTKYPAVGAGLPRRIFVRWQSIAEPQTYRAWVDIPEEAREILKRASTELCPEQPTNHDPQGGHLTLGLAPGGIVQVWVLDECARPVKAARGIAEVEPLGPDQGKSNGEYAYKVSEEAQQYIQRYGIPYGSW</sequence>
<evidence type="ECO:0000313" key="2">
    <source>
        <dbReference type="Proteomes" id="UP000616499"/>
    </source>
</evidence>
<gene>
    <name evidence="1" type="ORF">GCM10009425_44470</name>
</gene>
<dbReference type="Proteomes" id="UP000616499">
    <property type="component" value="Unassembled WGS sequence"/>
</dbReference>
<reference evidence="2" key="1">
    <citation type="journal article" date="2019" name="Int. J. Syst. Evol. Microbiol.">
        <title>The Global Catalogue of Microorganisms (GCM) 10K type strain sequencing project: providing services to taxonomists for standard genome sequencing and annotation.</title>
        <authorList>
            <consortium name="The Broad Institute Genomics Platform"/>
            <consortium name="The Broad Institute Genome Sequencing Center for Infectious Disease"/>
            <person name="Wu L."/>
            <person name="Ma J."/>
        </authorList>
    </citation>
    <scope>NUCLEOTIDE SEQUENCE [LARGE SCALE GENOMIC DNA]</scope>
    <source>
        <strain evidence="2">JCM 13501</strain>
    </source>
</reference>
<proteinExistence type="predicted"/>
<name>A0ABQ2H4M5_9PSED</name>
<comment type="caution">
    <text evidence="1">The sequence shown here is derived from an EMBL/GenBank/DDBJ whole genome shotgun (WGS) entry which is preliminary data.</text>
</comment>
<dbReference type="EMBL" id="BMNW01000015">
    <property type="protein sequence ID" value="GGM29060.1"/>
    <property type="molecule type" value="Genomic_DNA"/>
</dbReference>
<evidence type="ECO:0008006" key="3">
    <source>
        <dbReference type="Google" id="ProtNLM"/>
    </source>
</evidence>
<accession>A0ABQ2H4M5</accession>
<organism evidence="1 2">
    <name type="scientific">Pseudomonas asuensis</name>
    <dbReference type="NCBI Taxonomy" id="1825787"/>
    <lineage>
        <taxon>Bacteria</taxon>
        <taxon>Pseudomonadati</taxon>
        <taxon>Pseudomonadota</taxon>
        <taxon>Gammaproteobacteria</taxon>
        <taxon>Pseudomonadales</taxon>
        <taxon>Pseudomonadaceae</taxon>
        <taxon>Pseudomonas</taxon>
    </lineage>
</organism>